<gene>
    <name evidence="1" type="ORF">ElyMa_003032500</name>
</gene>
<protein>
    <submittedName>
        <fullName evidence="1">Uncharacterized protein</fullName>
    </submittedName>
</protein>
<evidence type="ECO:0000313" key="2">
    <source>
        <dbReference type="Proteomes" id="UP000762676"/>
    </source>
</evidence>
<accession>A0AAV4IK54</accession>
<dbReference type="Proteomes" id="UP000762676">
    <property type="component" value="Unassembled WGS sequence"/>
</dbReference>
<comment type="caution">
    <text evidence="1">The sequence shown here is derived from an EMBL/GenBank/DDBJ whole genome shotgun (WGS) entry which is preliminary data.</text>
</comment>
<proteinExistence type="predicted"/>
<dbReference type="EMBL" id="BMAT01006261">
    <property type="protein sequence ID" value="GFS09206.1"/>
    <property type="molecule type" value="Genomic_DNA"/>
</dbReference>
<dbReference type="AlphaFoldDB" id="A0AAV4IK54"/>
<sequence length="130" mass="14418">MVPRSGLTAGITEGGPETPRPNKQCISVVLVGVAGYRDDKYPTPEADRLCGLAVRHSPRDWEVRDSIPDRVKPRTLKLVSAADSPSVWHYGFSAKFGRRHDSVTGCGVRKRYLHHRVAARFQLSPALSLR</sequence>
<keyword evidence="2" id="KW-1185">Reference proteome</keyword>
<reference evidence="1 2" key="1">
    <citation type="journal article" date="2021" name="Elife">
        <title>Chloroplast acquisition without the gene transfer in kleptoplastic sea slugs, Plakobranchus ocellatus.</title>
        <authorList>
            <person name="Maeda T."/>
            <person name="Takahashi S."/>
            <person name="Yoshida T."/>
            <person name="Shimamura S."/>
            <person name="Takaki Y."/>
            <person name="Nagai Y."/>
            <person name="Toyoda A."/>
            <person name="Suzuki Y."/>
            <person name="Arimoto A."/>
            <person name="Ishii H."/>
            <person name="Satoh N."/>
            <person name="Nishiyama T."/>
            <person name="Hasebe M."/>
            <person name="Maruyama T."/>
            <person name="Minagawa J."/>
            <person name="Obokata J."/>
            <person name="Shigenobu S."/>
        </authorList>
    </citation>
    <scope>NUCLEOTIDE SEQUENCE [LARGE SCALE GENOMIC DNA]</scope>
</reference>
<evidence type="ECO:0000313" key="1">
    <source>
        <dbReference type="EMBL" id="GFS09206.1"/>
    </source>
</evidence>
<name>A0AAV4IK54_9GAST</name>
<organism evidence="1 2">
    <name type="scientific">Elysia marginata</name>
    <dbReference type="NCBI Taxonomy" id="1093978"/>
    <lineage>
        <taxon>Eukaryota</taxon>
        <taxon>Metazoa</taxon>
        <taxon>Spiralia</taxon>
        <taxon>Lophotrochozoa</taxon>
        <taxon>Mollusca</taxon>
        <taxon>Gastropoda</taxon>
        <taxon>Heterobranchia</taxon>
        <taxon>Euthyneura</taxon>
        <taxon>Panpulmonata</taxon>
        <taxon>Sacoglossa</taxon>
        <taxon>Placobranchoidea</taxon>
        <taxon>Plakobranchidae</taxon>
        <taxon>Elysia</taxon>
    </lineage>
</organism>